<dbReference type="InterPro" id="IPR025893">
    <property type="entry name" value="Tocopherol_cyclase"/>
</dbReference>
<dbReference type="InterPro" id="IPR036259">
    <property type="entry name" value="MFS_trans_sf"/>
</dbReference>
<keyword evidence="2" id="KW-0472">Membrane</keyword>
<protein>
    <submittedName>
        <fullName evidence="4">Putative tyrosinase-like protein tyr-3</fullName>
    </submittedName>
</protein>
<dbReference type="Pfam" id="PF14249">
    <property type="entry name" value="Tocopherol_cycl"/>
    <property type="match status" value="1"/>
</dbReference>
<accession>A0A1Q9CY91</accession>
<dbReference type="InterPro" id="IPR002227">
    <property type="entry name" value="Tyrosinase_Cu-bd"/>
</dbReference>
<dbReference type="Pfam" id="PF07690">
    <property type="entry name" value="MFS_1"/>
    <property type="match status" value="1"/>
</dbReference>
<feature type="transmembrane region" description="Helical" evidence="2">
    <location>
        <begin position="1175"/>
        <end position="1201"/>
    </location>
</feature>
<dbReference type="GO" id="GO:0022857">
    <property type="term" value="F:transmembrane transporter activity"/>
    <property type="evidence" value="ECO:0007669"/>
    <property type="project" value="InterPro"/>
</dbReference>
<keyword evidence="5" id="KW-1185">Reference proteome</keyword>
<dbReference type="InterPro" id="IPR008922">
    <property type="entry name" value="Di-copper_centre_dom_sf"/>
</dbReference>
<gene>
    <name evidence="4" type="primary">tyr-3</name>
    <name evidence="4" type="ORF">AK812_SmicGene30847</name>
</gene>
<evidence type="ECO:0000256" key="2">
    <source>
        <dbReference type="SAM" id="Phobius"/>
    </source>
</evidence>
<dbReference type="SUPFAM" id="SSF103473">
    <property type="entry name" value="MFS general substrate transporter"/>
    <property type="match status" value="1"/>
</dbReference>
<dbReference type="Gene3D" id="1.10.1280.10">
    <property type="entry name" value="Di-copper center containing domain from catechol oxidase"/>
    <property type="match status" value="1"/>
</dbReference>
<dbReference type="GO" id="GO:0009976">
    <property type="term" value="F:tocopherol cyclase activity"/>
    <property type="evidence" value="ECO:0007669"/>
    <property type="project" value="InterPro"/>
</dbReference>
<sequence>MSDDASLRNSPDYSPMDNESEQGLKKTASRWSTARYHVYSFRYLLGLMAIGTLQSTISPSVPYIENTFFAEKYGGDDCEAHPSSDPCRKGATDAAQIGSFTNAAAHAAAMFMAVCLGSYSAMAVFLRLCLFRGLLVLASQYDPHLPQKSPWFEGWYTRISETPTGQSVGLIVGHYPEKAQLSDAAAYLALIIDEGKGKTTVVEANPPGLTVLKHGAAIANEPDDASEPDFEVSGGNGTLMMKQTGTQQRISMWFPSQGFRFEANLTDPVPWSSSGQSPEGWAGKLPFLALHWFVYSLSSHASYRLESPTGVVLGHGRAHQEKNWGQSFPKSWTWGEGLQGASKIAFAGGTVPLGPLKVPDAYLLGLRTSKLNWNFHPQDPAVFWVSNDACRGRLNVTAIAADRLLRLSIQASAEETDGLFKVQGPTMSGFKADSFESYRATITVEAFSGILHDKLEERIEFRQSAIEFGGEAWMCPSTSSRTKPEPEPMAPALLRTAEPKHPRRVRKELRSLSVQQRDRVFNAMNIMKKTSTLQGQVSFGRRYVSYDDLVAQHLQAAAARHCDEAHLGQAFATYHRAFTLRFEESLLAVDPSIGALPYWDYNIEAKSKNPRESEIWEWFGSSEGDPAQGNAVKDGRFGHWRVAAAKEISNLSNSFGLLRSPWNVNPSPFITRHRFSCGSQTHFEASFWELCLRAPTYLEWYACVDPTIHTWAHSFLGGIWDTERNVSRVECFATNAIGIPAAWGDDCLQCEQNCTEPDEAQRSCACHRSGELRCLADRILAHKAPTYGDFADAWTSPNDPIFFFHHANVDRHLMTWQQRHLEKAPHFGFLEPSIPCKGHGLKDIIGAAHPFDGSLLGLEDGRPLTNEEVLAADGIHSGPYTYDTLKQAEQRPSLRSRRGEWLTLAGTNRSREGENTRLVPTLALALHVCGGVTLWLYLILHTVVEAFDINGVYLAMMSDIIEDPQERAAAFGTFMAAAMILFVAGMPLGYVISRGVALAISVAAGMARLAYLFLIFPETSRKATQQQSPVQKNPLQTMISACSLLSKNAFARRLACVLVCSGIGSAGYGVALPPFMMGYLGYTRSNKLVLMCVAAVSALVAFGVLLGPLVKALGQVRTLQLCLAASAAVPLLTAVCKDQWQLGVLTPILVCPVVMSIPLVSALKSAVVSSRDQGLIQGAVASMTKGAATAGSLIFGSVFAATTGGGKANSTGAVLPCFALVACIYALAAGMACTLPTVPPPASDSADAAEVELAGAFS</sequence>
<dbReference type="GO" id="GO:0016491">
    <property type="term" value="F:oxidoreductase activity"/>
    <property type="evidence" value="ECO:0007669"/>
    <property type="project" value="InterPro"/>
</dbReference>
<comment type="caution">
    <text evidence="4">The sequence shown here is derived from an EMBL/GenBank/DDBJ whole genome shotgun (WGS) entry which is preliminary data.</text>
</comment>
<reference evidence="4 5" key="1">
    <citation type="submission" date="2016-02" db="EMBL/GenBank/DDBJ databases">
        <title>Genome analysis of coral dinoflagellate symbionts highlights evolutionary adaptations to a symbiotic lifestyle.</title>
        <authorList>
            <person name="Aranda M."/>
            <person name="Li Y."/>
            <person name="Liew Y.J."/>
            <person name="Baumgarten S."/>
            <person name="Simakov O."/>
            <person name="Wilson M."/>
            <person name="Piel J."/>
            <person name="Ashoor H."/>
            <person name="Bougouffa S."/>
            <person name="Bajic V.B."/>
            <person name="Ryu T."/>
            <person name="Ravasi T."/>
            <person name="Bayer T."/>
            <person name="Micklem G."/>
            <person name="Kim H."/>
            <person name="Bhak J."/>
            <person name="Lajeunesse T.C."/>
            <person name="Voolstra C.R."/>
        </authorList>
    </citation>
    <scope>NUCLEOTIDE SEQUENCE [LARGE SCALE GENOMIC DNA]</scope>
    <source>
        <strain evidence="4 5">CCMP2467</strain>
    </source>
</reference>
<name>A0A1Q9CY91_SYMMI</name>
<evidence type="ECO:0000256" key="1">
    <source>
        <dbReference type="SAM" id="MobiDB-lite"/>
    </source>
</evidence>
<evidence type="ECO:0000259" key="3">
    <source>
        <dbReference type="PROSITE" id="PS00498"/>
    </source>
</evidence>
<evidence type="ECO:0000313" key="5">
    <source>
        <dbReference type="Proteomes" id="UP000186817"/>
    </source>
</evidence>
<dbReference type="OrthoDB" id="416556at2759"/>
<organism evidence="4 5">
    <name type="scientific">Symbiodinium microadriaticum</name>
    <name type="common">Dinoflagellate</name>
    <name type="synonym">Zooxanthella microadriatica</name>
    <dbReference type="NCBI Taxonomy" id="2951"/>
    <lineage>
        <taxon>Eukaryota</taxon>
        <taxon>Sar</taxon>
        <taxon>Alveolata</taxon>
        <taxon>Dinophyceae</taxon>
        <taxon>Suessiales</taxon>
        <taxon>Symbiodiniaceae</taxon>
        <taxon>Symbiodinium</taxon>
    </lineage>
</organism>
<feature type="transmembrane region" description="Helical" evidence="2">
    <location>
        <begin position="996"/>
        <end position="1016"/>
    </location>
</feature>
<dbReference type="PANTHER" id="PTHR35309:SF4">
    <property type="entry name" value="TOCOPHEROL CYCLASE"/>
    <property type="match status" value="1"/>
</dbReference>
<feature type="transmembrane region" description="Helical" evidence="2">
    <location>
        <begin position="1141"/>
        <end position="1163"/>
    </location>
</feature>
<dbReference type="PROSITE" id="PS00498">
    <property type="entry name" value="TYROSINASE_2"/>
    <property type="match status" value="1"/>
</dbReference>
<feature type="transmembrane region" description="Helical" evidence="2">
    <location>
        <begin position="1054"/>
        <end position="1076"/>
    </location>
</feature>
<dbReference type="InterPro" id="IPR011701">
    <property type="entry name" value="MFS"/>
</dbReference>
<feature type="transmembrane region" description="Helical" evidence="2">
    <location>
        <begin position="1213"/>
        <end position="1235"/>
    </location>
</feature>
<evidence type="ECO:0000313" key="4">
    <source>
        <dbReference type="EMBL" id="OLP87889.1"/>
    </source>
</evidence>
<feature type="domain" description="Tyrosinase copper-binding" evidence="3">
    <location>
        <begin position="799"/>
        <end position="810"/>
    </location>
</feature>
<keyword evidence="2" id="KW-1133">Transmembrane helix</keyword>
<feature type="transmembrane region" description="Helical" evidence="2">
    <location>
        <begin position="1088"/>
        <end position="1106"/>
    </location>
</feature>
<dbReference type="Proteomes" id="UP000186817">
    <property type="component" value="Unassembled WGS sequence"/>
</dbReference>
<keyword evidence="2" id="KW-0812">Transmembrane</keyword>
<dbReference type="Pfam" id="PF00264">
    <property type="entry name" value="Tyrosinase"/>
    <property type="match status" value="1"/>
</dbReference>
<dbReference type="AlphaFoldDB" id="A0A1Q9CY91"/>
<proteinExistence type="predicted"/>
<dbReference type="EMBL" id="LSRX01000837">
    <property type="protein sequence ID" value="OLP87889.1"/>
    <property type="molecule type" value="Genomic_DNA"/>
</dbReference>
<dbReference type="PRINTS" id="PR00092">
    <property type="entry name" value="TYROSINASE"/>
</dbReference>
<dbReference type="SUPFAM" id="SSF48056">
    <property type="entry name" value="Di-copper centre-containing domain"/>
    <property type="match status" value="1"/>
</dbReference>
<feature type="region of interest" description="Disordered" evidence="1">
    <location>
        <begin position="1"/>
        <end position="25"/>
    </location>
</feature>
<feature type="transmembrane region" description="Helical" evidence="2">
    <location>
        <begin position="968"/>
        <end position="990"/>
    </location>
</feature>
<dbReference type="PANTHER" id="PTHR35309">
    <property type="match status" value="1"/>
</dbReference>
<dbReference type="Gene3D" id="1.20.1250.20">
    <property type="entry name" value="MFS general substrate transporter like domains"/>
    <property type="match status" value="1"/>
</dbReference>
<feature type="transmembrane region" description="Helical" evidence="2">
    <location>
        <begin position="934"/>
        <end position="956"/>
    </location>
</feature>